<reference evidence="2 3" key="1">
    <citation type="submission" date="2024-01" db="EMBL/GenBank/DDBJ databases">
        <title>The complete chloroplast genome sequence of Lithospermum erythrorhizon: insights into the phylogenetic relationship among Boraginaceae species and the maternal lineages of purple gromwells.</title>
        <authorList>
            <person name="Okada T."/>
            <person name="Watanabe K."/>
        </authorList>
    </citation>
    <scope>NUCLEOTIDE SEQUENCE [LARGE SCALE GENOMIC DNA]</scope>
</reference>
<dbReference type="EMBL" id="BAABME010007124">
    <property type="protein sequence ID" value="GAA0170178.1"/>
    <property type="molecule type" value="Genomic_DNA"/>
</dbReference>
<dbReference type="Pfam" id="PF07727">
    <property type="entry name" value="RVT_2"/>
    <property type="match status" value="1"/>
</dbReference>
<name>A0AAV3R5J6_LITER</name>
<keyword evidence="2" id="KW-0675">Receptor</keyword>
<protein>
    <submittedName>
        <fullName evidence="2">Transmembrane signal receptor</fullName>
    </submittedName>
</protein>
<dbReference type="SUPFAM" id="SSF56672">
    <property type="entry name" value="DNA/RNA polymerases"/>
    <property type="match status" value="1"/>
</dbReference>
<dbReference type="InterPro" id="IPR013103">
    <property type="entry name" value="RVT_2"/>
</dbReference>
<feature type="domain" description="Reverse transcriptase Ty1/copia-type" evidence="1">
    <location>
        <begin position="59"/>
        <end position="233"/>
    </location>
</feature>
<dbReference type="Proteomes" id="UP001454036">
    <property type="component" value="Unassembled WGS sequence"/>
</dbReference>
<sequence length="252" mass="28664">MITRSKAGVVKPKQLFSLNTVMVSKPLLSSSDPTSYSKASKFFHWHQAMTKEYNTLLHNKTWTLVRPDSSQNVIGCKWIFKTKLHPDGSIERHKARLVAQAFKEIPGLDYNQIFSLVIKPTTIRLILSRSISLNLPIRQLDIKNAFSNGQLAETVYLKQPPGFVHSDYPHHVCHSHKSLYGLKQAPRAWFQTFSSCLLSEGFLHNKANTSLFTYQNNVELVYLLVYVDDIIITVLLPCSSLPSPPIYTRPSH</sequence>
<accession>A0AAV3R5J6</accession>
<keyword evidence="2" id="KW-0472">Membrane</keyword>
<evidence type="ECO:0000259" key="1">
    <source>
        <dbReference type="Pfam" id="PF07727"/>
    </source>
</evidence>
<proteinExistence type="predicted"/>
<gene>
    <name evidence="2" type="ORF">LIER_24491</name>
</gene>
<dbReference type="InterPro" id="IPR043502">
    <property type="entry name" value="DNA/RNA_pol_sf"/>
</dbReference>
<organism evidence="2 3">
    <name type="scientific">Lithospermum erythrorhizon</name>
    <name type="common">Purple gromwell</name>
    <name type="synonym">Lithospermum officinale var. erythrorhizon</name>
    <dbReference type="NCBI Taxonomy" id="34254"/>
    <lineage>
        <taxon>Eukaryota</taxon>
        <taxon>Viridiplantae</taxon>
        <taxon>Streptophyta</taxon>
        <taxon>Embryophyta</taxon>
        <taxon>Tracheophyta</taxon>
        <taxon>Spermatophyta</taxon>
        <taxon>Magnoliopsida</taxon>
        <taxon>eudicotyledons</taxon>
        <taxon>Gunneridae</taxon>
        <taxon>Pentapetalae</taxon>
        <taxon>asterids</taxon>
        <taxon>lamiids</taxon>
        <taxon>Boraginales</taxon>
        <taxon>Boraginaceae</taxon>
        <taxon>Boraginoideae</taxon>
        <taxon>Lithospermeae</taxon>
        <taxon>Lithospermum</taxon>
    </lineage>
</organism>
<dbReference type="AlphaFoldDB" id="A0AAV3R5J6"/>
<keyword evidence="2" id="KW-0812">Transmembrane</keyword>
<comment type="caution">
    <text evidence="2">The sequence shown here is derived from an EMBL/GenBank/DDBJ whole genome shotgun (WGS) entry which is preliminary data.</text>
</comment>
<evidence type="ECO:0000313" key="3">
    <source>
        <dbReference type="Proteomes" id="UP001454036"/>
    </source>
</evidence>
<keyword evidence="3" id="KW-1185">Reference proteome</keyword>
<evidence type="ECO:0000313" key="2">
    <source>
        <dbReference type="EMBL" id="GAA0170178.1"/>
    </source>
</evidence>